<accession>A0A425HVC1</accession>
<organism evidence="2 3">
    <name type="scientific">Toxoplasma gondii CAST</name>
    <dbReference type="NCBI Taxonomy" id="943122"/>
    <lineage>
        <taxon>Eukaryota</taxon>
        <taxon>Sar</taxon>
        <taxon>Alveolata</taxon>
        <taxon>Apicomplexa</taxon>
        <taxon>Conoidasida</taxon>
        <taxon>Coccidia</taxon>
        <taxon>Eucoccidiorida</taxon>
        <taxon>Eimeriorina</taxon>
        <taxon>Sarcocystidae</taxon>
        <taxon>Toxoplasma</taxon>
    </lineage>
</organism>
<evidence type="ECO:0000313" key="3">
    <source>
        <dbReference type="Proteomes" id="UP000284452"/>
    </source>
</evidence>
<protein>
    <submittedName>
        <fullName evidence="2">PCI domain-containing protein</fullName>
    </submittedName>
</protein>
<feature type="compositionally biased region" description="Polar residues" evidence="1">
    <location>
        <begin position="70"/>
        <end position="79"/>
    </location>
</feature>
<feature type="compositionally biased region" description="Polar residues" evidence="1">
    <location>
        <begin position="90"/>
        <end position="102"/>
    </location>
</feature>
<comment type="caution">
    <text evidence="2">The sequence shown here is derived from an EMBL/GenBank/DDBJ whole genome shotgun (WGS) entry which is preliminary data.</text>
</comment>
<evidence type="ECO:0000313" key="2">
    <source>
        <dbReference type="EMBL" id="RQX70148.1"/>
    </source>
</evidence>
<name>A0A425HVC1_TOXGO</name>
<dbReference type="VEuPathDB" id="ToxoDB:TGCAST_236220"/>
<gene>
    <name evidence="2" type="ORF">TGCAST_236220</name>
</gene>
<dbReference type="EMBL" id="AHIV02001403">
    <property type="protein sequence ID" value="RQX70148.1"/>
    <property type="molecule type" value="Genomic_DNA"/>
</dbReference>
<feature type="region of interest" description="Disordered" evidence="1">
    <location>
        <begin position="69"/>
        <end position="120"/>
    </location>
</feature>
<reference evidence="2 3" key="1">
    <citation type="submission" date="2017-10" db="EMBL/GenBank/DDBJ databases">
        <authorList>
            <person name="Sibley D."/>
            <person name="Venepally P."/>
            <person name="Karamycheva S."/>
            <person name="Hadjithomas M."/>
            <person name="Khan A."/>
            <person name="Brunk B."/>
            <person name="Roos D."/>
            <person name="Caler E."/>
            <person name="Lorenzi H."/>
        </authorList>
    </citation>
    <scope>NUCLEOTIDE SEQUENCE [LARGE SCALE GENOMIC DNA]</scope>
    <source>
        <strain evidence="2 3">CAST</strain>
    </source>
</reference>
<sequence length="158" mass="17474">MLFVGMQHVLKTGHSWHFSCVVLRAFFGSRSRGNHCAIVFLKTDSCRGNLFLLFSSALSLRFSVFLATRPKSQGKSCSHSRNEDGGKLSLPSTTRKQSTSPFNPRVREREAAGRSKGTAPAVLSREALKVKKERAAKTRSCFSPLFFRSSVTAFQPSS</sequence>
<dbReference type="Proteomes" id="UP000284452">
    <property type="component" value="Unassembled WGS sequence"/>
</dbReference>
<evidence type="ECO:0000256" key="1">
    <source>
        <dbReference type="SAM" id="MobiDB-lite"/>
    </source>
</evidence>
<proteinExistence type="predicted"/>
<dbReference type="AlphaFoldDB" id="A0A425HVC1"/>